<dbReference type="PANTHER" id="PTHR43479:SF11">
    <property type="entry name" value="ACREF_ENVCD OPERON REPRESSOR-RELATED"/>
    <property type="match status" value="1"/>
</dbReference>
<dbReference type="PANTHER" id="PTHR43479">
    <property type="entry name" value="ACREF/ENVCD OPERON REPRESSOR-RELATED"/>
    <property type="match status" value="1"/>
</dbReference>
<dbReference type="Gene3D" id="1.10.357.10">
    <property type="entry name" value="Tetracycline Repressor, domain 2"/>
    <property type="match status" value="1"/>
</dbReference>
<dbReference type="PROSITE" id="PS50977">
    <property type="entry name" value="HTH_TETR_2"/>
    <property type="match status" value="1"/>
</dbReference>
<feature type="DNA-binding region" description="H-T-H motif" evidence="2">
    <location>
        <begin position="31"/>
        <end position="50"/>
    </location>
</feature>
<proteinExistence type="predicted"/>
<accession>F2K446</accession>
<dbReference type="eggNOG" id="COG1309">
    <property type="taxonomic scope" value="Bacteria"/>
</dbReference>
<evidence type="ECO:0000256" key="1">
    <source>
        <dbReference type="ARBA" id="ARBA00023125"/>
    </source>
</evidence>
<name>F2K446_MARM1</name>
<protein>
    <submittedName>
        <fullName evidence="4">Regulatory protein TetR</fullName>
    </submittedName>
</protein>
<dbReference type="OrthoDB" id="9809772at2"/>
<dbReference type="AlphaFoldDB" id="F2K446"/>
<dbReference type="Proteomes" id="UP000001062">
    <property type="component" value="Chromosome"/>
</dbReference>
<sequence length="222" mass="24636">MKSPNKRTLTHNRLRTAVQKMVLGSKWQEITVQDIAKYADVSIGTFYNYYDSKDEALKDVRQCLSDLLFKDVSILVNTQSNAIEKLAILFKYFATLVESKPSWADYLFRGAAFEERLEGGLQSLIIPMLLEGSKEGLFRVDNVKLAAAFLEQGAFPILKKAYEESSALSDKDMSVIAKLILSTVGVSESRLDSASTQVCPVTPLAPLPISILSYEHQAAGYV</sequence>
<dbReference type="Pfam" id="PF00440">
    <property type="entry name" value="TetR_N"/>
    <property type="match status" value="1"/>
</dbReference>
<evidence type="ECO:0000256" key="2">
    <source>
        <dbReference type="PROSITE-ProRule" id="PRU00335"/>
    </source>
</evidence>
<evidence type="ECO:0000313" key="4">
    <source>
        <dbReference type="EMBL" id="ADZ91388.1"/>
    </source>
</evidence>
<dbReference type="InterPro" id="IPR001647">
    <property type="entry name" value="HTH_TetR"/>
</dbReference>
<evidence type="ECO:0000259" key="3">
    <source>
        <dbReference type="PROSITE" id="PS50977"/>
    </source>
</evidence>
<organism evidence="4 5">
    <name type="scientific">Marinomonas mediterranea (strain ATCC 700492 / JCM 21426 / NBRC 103028 / MMB-1)</name>
    <dbReference type="NCBI Taxonomy" id="717774"/>
    <lineage>
        <taxon>Bacteria</taxon>
        <taxon>Pseudomonadati</taxon>
        <taxon>Pseudomonadota</taxon>
        <taxon>Gammaproteobacteria</taxon>
        <taxon>Oceanospirillales</taxon>
        <taxon>Oceanospirillaceae</taxon>
        <taxon>Marinomonas</taxon>
    </lineage>
</organism>
<dbReference type="GO" id="GO:0003677">
    <property type="term" value="F:DNA binding"/>
    <property type="evidence" value="ECO:0007669"/>
    <property type="project" value="UniProtKB-UniRule"/>
</dbReference>
<dbReference type="EMBL" id="CP002583">
    <property type="protein sequence ID" value="ADZ91388.1"/>
    <property type="molecule type" value="Genomic_DNA"/>
</dbReference>
<keyword evidence="5" id="KW-1185">Reference proteome</keyword>
<dbReference type="RefSeq" id="WP_013661293.1">
    <property type="nucleotide sequence ID" value="NC_015276.1"/>
</dbReference>
<feature type="domain" description="HTH tetR-type" evidence="3">
    <location>
        <begin position="8"/>
        <end position="68"/>
    </location>
</feature>
<dbReference type="PATRIC" id="fig|717774.3.peg.2210"/>
<evidence type="ECO:0000313" key="5">
    <source>
        <dbReference type="Proteomes" id="UP000001062"/>
    </source>
</evidence>
<gene>
    <name evidence="4" type="ordered locus">Marme_2145</name>
</gene>
<dbReference type="InterPro" id="IPR050624">
    <property type="entry name" value="HTH-type_Tx_Regulator"/>
</dbReference>
<reference evidence="4 5" key="1">
    <citation type="journal article" date="2012" name="Stand. Genomic Sci.">
        <title>Complete genome sequence of the melanogenic marine bacterium Marinomonas mediterranea type strain (MMB-1(T)).</title>
        <authorList>
            <person name="Lucas-Elio P."/>
            <person name="Goodwin L."/>
            <person name="Woyke T."/>
            <person name="Pitluck S."/>
            <person name="Nolan M."/>
            <person name="Kyrpides N.C."/>
            <person name="Detter J.C."/>
            <person name="Copeland A."/>
            <person name="Teshima H."/>
            <person name="Bruce D."/>
            <person name="Detter C."/>
            <person name="Tapia R."/>
            <person name="Han S."/>
            <person name="Land M.L."/>
            <person name="Ivanova N."/>
            <person name="Mikhailova N."/>
            <person name="Johnston A.W."/>
            <person name="Sanchez-Amat A."/>
        </authorList>
    </citation>
    <scope>NUCLEOTIDE SEQUENCE [LARGE SCALE GENOMIC DNA]</scope>
    <source>
        <strain evidence="5">ATCC 700492 / JCM 21426 / NBRC 103028 / MMB-1</strain>
    </source>
</reference>
<dbReference type="SUPFAM" id="SSF46689">
    <property type="entry name" value="Homeodomain-like"/>
    <property type="match status" value="1"/>
</dbReference>
<dbReference type="HOGENOM" id="CLU_1244091_0_0_6"/>
<dbReference type="KEGG" id="mme:Marme_2145"/>
<dbReference type="InterPro" id="IPR009057">
    <property type="entry name" value="Homeodomain-like_sf"/>
</dbReference>
<dbReference type="STRING" id="717774.Marme_2145"/>
<keyword evidence="1 2" id="KW-0238">DNA-binding</keyword>